<evidence type="ECO:0000256" key="1">
    <source>
        <dbReference type="PROSITE-ProRule" id="PRU00290"/>
    </source>
</evidence>
<feature type="region of interest" description="Disordered" evidence="2">
    <location>
        <begin position="723"/>
        <end position="743"/>
    </location>
</feature>
<dbReference type="SUPFAM" id="SSF57903">
    <property type="entry name" value="FYVE/PHD zinc finger"/>
    <property type="match status" value="1"/>
</dbReference>
<accession>A0A9W7CKZ0</accession>
<gene>
    <name evidence="4" type="ORF">TrLO_g11536</name>
</gene>
<dbReference type="InterPro" id="IPR011011">
    <property type="entry name" value="Znf_FYVE_PHD"/>
</dbReference>
<keyword evidence="1" id="KW-0175">Coiled coil</keyword>
<keyword evidence="5" id="KW-1185">Reference proteome</keyword>
<evidence type="ECO:0000313" key="5">
    <source>
        <dbReference type="Proteomes" id="UP001165122"/>
    </source>
</evidence>
<evidence type="ECO:0000256" key="2">
    <source>
        <dbReference type="SAM" id="MobiDB-lite"/>
    </source>
</evidence>
<feature type="compositionally biased region" description="Polar residues" evidence="2">
    <location>
        <begin position="1"/>
        <end position="11"/>
    </location>
</feature>
<comment type="caution">
    <text evidence="4">The sequence shown here is derived from an EMBL/GenBank/DDBJ whole genome shotgun (WGS) entry which is preliminary data.</text>
</comment>
<dbReference type="EMBL" id="BRXW01000115">
    <property type="protein sequence ID" value="GMI07738.1"/>
    <property type="molecule type" value="Genomic_DNA"/>
</dbReference>
<proteinExistence type="predicted"/>
<name>A0A9W7CKZ0_9STRA</name>
<feature type="region of interest" description="Disordered" evidence="2">
    <location>
        <begin position="44"/>
        <end position="81"/>
    </location>
</feature>
<dbReference type="AlphaFoldDB" id="A0A9W7CKZ0"/>
<dbReference type="Proteomes" id="UP001165122">
    <property type="component" value="Unassembled WGS sequence"/>
</dbReference>
<dbReference type="Gene3D" id="1.20.5.110">
    <property type="match status" value="1"/>
</dbReference>
<dbReference type="CDD" id="cd15873">
    <property type="entry name" value="R-SNARE_STXBP5_6"/>
    <property type="match status" value="1"/>
</dbReference>
<sequence>MDPDTSISSIDMQIADILTDQPSSPSSSPNTSIDYKISAILSSQTLESSPPTSPIVDSTVNDDKIVVKPEPPSPLKNPSPETPAGTLYTLFPGPSLGLSFTLSPPFILLVSVKPSPLIKPPTITPGILTSVSGLPPLKNCTSKTWNEVINILSTRTSNIYIHVDSSVMPIQPPTPVINPPIDLTTPSKSPSLISIELKNLSIPNLTFSPSLPKSTSDYNSDNWENTVQNRSLISVTPCTLITLSGVIKKNVFFALFSGFLLIYNPTGEVLMNCYYNLLKFSLINEKKFRLVTGWNDFMVEGDGEVQSQLTELILTSLSLTYPILKISDNLLDPKINTALQIHSHITSQFTLALNGSNTGFKGKDSMGWGVEHYNVLRGGGEVGDTPWEGDISVVDIILKYNTFSTLQKCLPVSSPRGDELTICLLHGNDDWEVKAEALFEGGLRWHGDFKSLKGRRLEWVVESCGFIGGGFWGSLFENFRVTEEDDDWEDCEVSGIKIIEKLLNKGVSPNYKPTPFSILQSQLPTSIPVIELLIREGGRIHQKEYPIIYERVEVKGMEKLWREGEVRWGEGFRVSDERRKTLPEPQTCTTCSTPFTLLSRSYLCNHTLKYYCSPCSSKKAVTSTSSIRVSDDAFRYLKAVDSRKCKEREEKVLREIESEEEALKIQKTRNNIEEGKSELFGGIKNAVKGLGDFLNLEDTLKPEPTKKDAYSAINAAGEARNRLRERGEKLNDLGEKSERLNEQSKMFEEMARELNKSSKGWF</sequence>
<dbReference type="PROSITE" id="PS50892">
    <property type="entry name" value="V_SNARE"/>
    <property type="match status" value="1"/>
</dbReference>
<feature type="compositionally biased region" description="Polar residues" evidence="2">
    <location>
        <begin position="44"/>
        <end position="59"/>
    </location>
</feature>
<feature type="compositionally biased region" description="Pro residues" evidence="2">
    <location>
        <begin position="69"/>
        <end position="81"/>
    </location>
</feature>
<reference evidence="5" key="1">
    <citation type="journal article" date="2023" name="Commun. Biol.">
        <title>Genome analysis of Parmales, the sister group of diatoms, reveals the evolutionary specialization of diatoms from phago-mixotrophs to photoautotrophs.</title>
        <authorList>
            <person name="Ban H."/>
            <person name="Sato S."/>
            <person name="Yoshikawa S."/>
            <person name="Yamada K."/>
            <person name="Nakamura Y."/>
            <person name="Ichinomiya M."/>
            <person name="Sato N."/>
            <person name="Blanc-Mathieu R."/>
            <person name="Endo H."/>
            <person name="Kuwata A."/>
            <person name="Ogata H."/>
        </authorList>
    </citation>
    <scope>NUCLEOTIDE SEQUENCE [LARGE SCALE GENOMIC DNA]</scope>
    <source>
        <strain evidence="5">NIES 3700</strain>
    </source>
</reference>
<organism evidence="4 5">
    <name type="scientific">Triparma laevis f. longispina</name>
    <dbReference type="NCBI Taxonomy" id="1714387"/>
    <lineage>
        <taxon>Eukaryota</taxon>
        <taxon>Sar</taxon>
        <taxon>Stramenopiles</taxon>
        <taxon>Ochrophyta</taxon>
        <taxon>Bolidophyceae</taxon>
        <taxon>Parmales</taxon>
        <taxon>Triparmaceae</taxon>
        <taxon>Triparma</taxon>
    </lineage>
</organism>
<dbReference type="Gene3D" id="3.30.40.10">
    <property type="entry name" value="Zinc/RING finger domain, C3HC4 (zinc finger)"/>
    <property type="match status" value="1"/>
</dbReference>
<dbReference type="OrthoDB" id="2423701at2759"/>
<feature type="region of interest" description="Disordered" evidence="2">
    <location>
        <begin position="1"/>
        <end position="32"/>
    </location>
</feature>
<dbReference type="InterPro" id="IPR042855">
    <property type="entry name" value="V_SNARE_CC"/>
</dbReference>
<protein>
    <recommendedName>
        <fullName evidence="3">V-SNARE coiled-coil homology domain-containing protein</fullName>
    </recommendedName>
</protein>
<feature type="domain" description="V-SNARE coiled-coil homology" evidence="3">
    <location>
        <begin position="701"/>
        <end position="762"/>
    </location>
</feature>
<evidence type="ECO:0000313" key="4">
    <source>
        <dbReference type="EMBL" id="GMI07738.1"/>
    </source>
</evidence>
<dbReference type="SUPFAM" id="SSF58038">
    <property type="entry name" value="SNARE fusion complex"/>
    <property type="match status" value="1"/>
</dbReference>
<dbReference type="InterPro" id="IPR013083">
    <property type="entry name" value="Znf_RING/FYVE/PHD"/>
</dbReference>
<evidence type="ECO:0000259" key="3">
    <source>
        <dbReference type="PROSITE" id="PS50892"/>
    </source>
</evidence>